<dbReference type="Proteomes" id="UP000309389">
    <property type="component" value="Unassembled WGS sequence"/>
</dbReference>
<comment type="similarity">
    <text evidence="1">Belongs to the membrane fusion protein (MFP) (TC 8.A.1) family.</text>
</comment>
<sequence length="384" mass="41418">MMDLVKRWRWALLVAALLLLGLLYAFWPASTLVDMGEVDRGPMAVGVTDDGVTRAEEYYSVSAPVTGYLDRIELEAGDQVERGMLITRMRGRPATPLDRRSLQELRGALSSAEAAAASVTTSLEQSRRDLARAEQLSERGFLARAQLEAAQTRVATGEANLAQARAEAVRIRALMAQPGGETGGAPVPVRAPASGSVMSVITESEGVIAEGTPLMTIGDSEQIEVVVDLLSREAVRVSPGDRVEIHQWGGPDALIGIVDRIEPYGRLKISALGIEEQRVNVIIRFAPEARSEAARLGHGYQLDATIVLERRDDALRVPIGALFRGGDGGWRVFVDDGGRARERAVSLGLINDEHAEVLDGLAQGDTVVLNPGNMLEDGMRISRR</sequence>
<dbReference type="Pfam" id="PF25989">
    <property type="entry name" value="YknX_C"/>
    <property type="match status" value="1"/>
</dbReference>
<dbReference type="GO" id="GO:1990281">
    <property type="term" value="C:efflux pump complex"/>
    <property type="evidence" value="ECO:0007669"/>
    <property type="project" value="TreeGrafter"/>
</dbReference>
<dbReference type="Gene3D" id="2.40.420.20">
    <property type="match status" value="1"/>
</dbReference>
<dbReference type="OrthoDB" id="9791520at2"/>
<dbReference type="GO" id="GO:0015562">
    <property type="term" value="F:efflux transmembrane transporter activity"/>
    <property type="evidence" value="ECO:0007669"/>
    <property type="project" value="TreeGrafter"/>
</dbReference>
<gene>
    <name evidence="3" type="ORF">E5222_10710</name>
</gene>
<dbReference type="InterPro" id="IPR006143">
    <property type="entry name" value="RND_pump_MFP"/>
</dbReference>
<dbReference type="Gene3D" id="2.40.30.170">
    <property type="match status" value="1"/>
</dbReference>
<dbReference type="PANTHER" id="PTHR30469:SF15">
    <property type="entry name" value="HLYD FAMILY OF SECRETION PROTEINS"/>
    <property type="match status" value="1"/>
</dbReference>
<dbReference type="SUPFAM" id="SSF111369">
    <property type="entry name" value="HlyD-like secretion proteins"/>
    <property type="match status" value="1"/>
</dbReference>
<dbReference type="Gene3D" id="1.10.287.470">
    <property type="entry name" value="Helix hairpin bin"/>
    <property type="match status" value="1"/>
</dbReference>
<dbReference type="EMBL" id="SSHH01000002">
    <property type="protein sequence ID" value="TIX50711.1"/>
    <property type="molecule type" value="Genomic_DNA"/>
</dbReference>
<dbReference type="RefSeq" id="WP_136693731.1">
    <property type="nucleotide sequence ID" value="NZ_SSHH01000002.1"/>
</dbReference>
<protein>
    <submittedName>
        <fullName evidence="3">Efflux RND transporter periplasmic adaptor subunit</fullName>
    </submittedName>
</protein>
<dbReference type="InterPro" id="IPR058637">
    <property type="entry name" value="YknX-like_C"/>
</dbReference>
<reference evidence="3 4" key="1">
    <citation type="submission" date="2019-04" db="EMBL/GenBank/DDBJ databases">
        <title>Altererythrobacter aquimixticola sp. nov., isolated from sediment of junction between the ocean and a freshwater spring.</title>
        <authorList>
            <person name="Yoon J.-H."/>
        </authorList>
    </citation>
    <scope>NUCLEOTIDE SEQUENCE [LARGE SCALE GENOMIC DNA]</scope>
    <source>
        <strain evidence="3 4">SSKS-13</strain>
    </source>
</reference>
<comment type="caution">
    <text evidence="3">The sequence shown here is derived from an EMBL/GenBank/DDBJ whole genome shotgun (WGS) entry which is preliminary data.</text>
</comment>
<dbReference type="AlphaFoldDB" id="A0A4T3F0W3"/>
<dbReference type="NCBIfam" id="TIGR01730">
    <property type="entry name" value="RND_mfp"/>
    <property type="match status" value="1"/>
</dbReference>
<keyword evidence="4" id="KW-1185">Reference proteome</keyword>
<evidence type="ECO:0000313" key="3">
    <source>
        <dbReference type="EMBL" id="TIX50711.1"/>
    </source>
</evidence>
<proteinExistence type="inferred from homology"/>
<evidence type="ECO:0000256" key="1">
    <source>
        <dbReference type="ARBA" id="ARBA00009477"/>
    </source>
</evidence>
<accession>A0A4T3F0W3</accession>
<organism evidence="3 4">
    <name type="scientific">Alteraurantiacibacter aquimixticola</name>
    <dbReference type="NCBI Taxonomy" id="2489173"/>
    <lineage>
        <taxon>Bacteria</taxon>
        <taxon>Pseudomonadati</taxon>
        <taxon>Pseudomonadota</taxon>
        <taxon>Alphaproteobacteria</taxon>
        <taxon>Sphingomonadales</taxon>
        <taxon>Erythrobacteraceae</taxon>
        <taxon>Alteraurantiacibacter</taxon>
    </lineage>
</organism>
<evidence type="ECO:0000313" key="4">
    <source>
        <dbReference type="Proteomes" id="UP000309389"/>
    </source>
</evidence>
<dbReference type="PANTHER" id="PTHR30469">
    <property type="entry name" value="MULTIDRUG RESISTANCE PROTEIN MDTA"/>
    <property type="match status" value="1"/>
</dbReference>
<evidence type="ECO:0000259" key="2">
    <source>
        <dbReference type="Pfam" id="PF25989"/>
    </source>
</evidence>
<name>A0A4T3F0W3_9SPHN</name>
<feature type="domain" description="YknX-like C-terminal permuted SH3-like" evidence="2">
    <location>
        <begin position="314"/>
        <end position="381"/>
    </location>
</feature>
<dbReference type="Gene3D" id="2.40.50.100">
    <property type="match status" value="1"/>
</dbReference>